<sequence length="241" mass="26044">MASTPVVFSSVVLEHWIPELVGHRAEGEFQVVVDPSLEGDRSMTLLRVVNGPNVVTLTPARAQQLSLSSTGSVSAEQLADRIRGAGITFNGPDYVYYLPAAEQGVVQAEPVPDGTRQLTTDDAEAFARFAREAPEADLDDAFVELDHWLVFGTFVDGRLAAAASMYPWRDTPLADLGVITLPGYRGRGLGRVTVRAMSARAIEMGYEPQYRCQIDNAPSVALARAAGFVQFGEWDVSGAEE</sequence>
<dbReference type="InterPro" id="IPR000182">
    <property type="entry name" value="GNAT_dom"/>
</dbReference>
<dbReference type="EMBL" id="JBHLTG010000007">
    <property type="protein sequence ID" value="MFC0681310.1"/>
    <property type="molecule type" value="Genomic_DNA"/>
</dbReference>
<dbReference type="Proteomes" id="UP001589896">
    <property type="component" value="Unassembled WGS sequence"/>
</dbReference>
<feature type="domain" description="N-acetyltransferase" evidence="1">
    <location>
        <begin position="113"/>
        <end position="241"/>
    </location>
</feature>
<dbReference type="Gene3D" id="3.40.630.30">
    <property type="match status" value="1"/>
</dbReference>
<evidence type="ECO:0000259" key="1">
    <source>
        <dbReference type="PROSITE" id="PS51186"/>
    </source>
</evidence>
<dbReference type="RefSeq" id="WP_386673808.1">
    <property type="nucleotide sequence ID" value="NZ_JBHLTG010000007.1"/>
</dbReference>
<dbReference type="CDD" id="cd04301">
    <property type="entry name" value="NAT_SF"/>
    <property type="match status" value="1"/>
</dbReference>
<organism evidence="2 3">
    <name type="scientific">Lysobacter korlensis</name>
    <dbReference type="NCBI Taxonomy" id="553636"/>
    <lineage>
        <taxon>Bacteria</taxon>
        <taxon>Pseudomonadati</taxon>
        <taxon>Pseudomonadota</taxon>
        <taxon>Gammaproteobacteria</taxon>
        <taxon>Lysobacterales</taxon>
        <taxon>Lysobacteraceae</taxon>
        <taxon>Lysobacter</taxon>
    </lineage>
</organism>
<name>A0ABV6RWF3_9GAMM</name>
<proteinExistence type="predicted"/>
<protein>
    <submittedName>
        <fullName evidence="2">GNAT family N-acetyltransferase</fullName>
    </submittedName>
</protein>
<reference evidence="2 3" key="1">
    <citation type="submission" date="2024-09" db="EMBL/GenBank/DDBJ databases">
        <authorList>
            <person name="Sun Q."/>
            <person name="Mori K."/>
        </authorList>
    </citation>
    <scope>NUCLEOTIDE SEQUENCE [LARGE SCALE GENOMIC DNA]</scope>
    <source>
        <strain evidence="2 3">KCTC 23076</strain>
    </source>
</reference>
<evidence type="ECO:0000313" key="2">
    <source>
        <dbReference type="EMBL" id="MFC0681310.1"/>
    </source>
</evidence>
<accession>A0ABV6RWF3</accession>
<dbReference type="Pfam" id="PF00583">
    <property type="entry name" value="Acetyltransf_1"/>
    <property type="match status" value="1"/>
</dbReference>
<evidence type="ECO:0000313" key="3">
    <source>
        <dbReference type="Proteomes" id="UP001589896"/>
    </source>
</evidence>
<keyword evidence="3" id="KW-1185">Reference proteome</keyword>
<dbReference type="PROSITE" id="PS51186">
    <property type="entry name" value="GNAT"/>
    <property type="match status" value="1"/>
</dbReference>
<gene>
    <name evidence="2" type="ORF">ACFFGH_26055</name>
</gene>
<dbReference type="SUPFAM" id="SSF55729">
    <property type="entry name" value="Acyl-CoA N-acyltransferases (Nat)"/>
    <property type="match status" value="1"/>
</dbReference>
<dbReference type="InterPro" id="IPR016181">
    <property type="entry name" value="Acyl_CoA_acyltransferase"/>
</dbReference>
<comment type="caution">
    <text evidence="2">The sequence shown here is derived from an EMBL/GenBank/DDBJ whole genome shotgun (WGS) entry which is preliminary data.</text>
</comment>